<sequence>MKDTLTHIVRLAMRKVRLVEEAAIFERVTNAPCQIPMHTLADVYEHCMPNDCWLIINDKVYDVTEFLKEHPGGEEIILEYAGRDATLPFYGTGHSSDTVREMEKYWIGLIVE</sequence>
<evidence type="ECO:0000256" key="4">
    <source>
        <dbReference type="ARBA" id="ARBA00038168"/>
    </source>
</evidence>
<reference evidence="8" key="1">
    <citation type="submission" date="2025-08" db="UniProtKB">
        <authorList>
            <consortium name="RefSeq"/>
        </authorList>
    </citation>
    <scope>IDENTIFICATION</scope>
    <source>
        <tissue evidence="8">Muscle</tissue>
    </source>
</reference>
<evidence type="ECO:0000256" key="5">
    <source>
        <dbReference type="RuleBase" id="RU362121"/>
    </source>
</evidence>
<dbReference type="InterPro" id="IPR036400">
    <property type="entry name" value="Cyt_B5-like_heme/steroid_sf"/>
</dbReference>
<organism evidence="7 8">
    <name type="scientific">Limulus polyphemus</name>
    <name type="common">Atlantic horseshoe crab</name>
    <dbReference type="NCBI Taxonomy" id="6850"/>
    <lineage>
        <taxon>Eukaryota</taxon>
        <taxon>Metazoa</taxon>
        <taxon>Ecdysozoa</taxon>
        <taxon>Arthropoda</taxon>
        <taxon>Chelicerata</taxon>
        <taxon>Merostomata</taxon>
        <taxon>Xiphosura</taxon>
        <taxon>Limulidae</taxon>
        <taxon>Limulus</taxon>
    </lineage>
</organism>
<evidence type="ECO:0000256" key="3">
    <source>
        <dbReference type="ARBA" id="ARBA00023004"/>
    </source>
</evidence>
<dbReference type="PROSITE" id="PS00191">
    <property type="entry name" value="CYTOCHROME_B5_1"/>
    <property type="match status" value="1"/>
</dbReference>
<dbReference type="PRINTS" id="PR00363">
    <property type="entry name" value="CYTOCHROMEB5"/>
</dbReference>
<dbReference type="InterPro" id="IPR050668">
    <property type="entry name" value="Cytochrome_b5"/>
</dbReference>
<keyword evidence="3 5" id="KW-0408">Iron</keyword>
<gene>
    <name evidence="8" type="primary">LOC111083637</name>
</gene>
<dbReference type="PANTHER" id="PTHR19359:SF41">
    <property type="entry name" value="GEO08203P1"/>
    <property type="match status" value="1"/>
</dbReference>
<dbReference type="PANTHER" id="PTHR19359">
    <property type="entry name" value="CYTOCHROME B5"/>
    <property type="match status" value="1"/>
</dbReference>
<keyword evidence="2 5" id="KW-0479">Metal-binding</keyword>
<keyword evidence="1 5" id="KW-0349">Heme</keyword>
<dbReference type="GeneID" id="111083637"/>
<dbReference type="Proteomes" id="UP000694941">
    <property type="component" value="Unplaced"/>
</dbReference>
<dbReference type="Pfam" id="PF00173">
    <property type="entry name" value="Cyt-b5"/>
    <property type="match status" value="1"/>
</dbReference>
<evidence type="ECO:0000313" key="7">
    <source>
        <dbReference type="Proteomes" id="UP000694941"/>
    </source>
</evidence>
<comment type="similarity">
    <text evidence="4 5">Belongs to the cytochrome b5 family.</text>
</comment>
<protein>
    <submittedName>
        <fullName evidence="8">Cytochrome b5-like</fullName>
    </submittedName>
</protein>
<dbReference type="SMART" id="SM01117">
    <property type="entry name" value="Cyt-b5"/>
    <property type="match status" value="1"/>
</dbReference>
<dbReference type="InterPro" id="IPR001199">
    <property type="entry name" value="Cyt_B5-like_heme/steroid-bd"/>
</dbReference>
<dbReference type="SUPFAM" id="SSF55856">
    <property type="entry name" value="Cytochrome b5-like heme/steroid binding domain"/>
    <property type="match status" value="1"/>
</dbReference>
<evidence type="ECO:0000259" key="6">
    <source>
        <dbReference type="PROSITE" id="PS50255"/>
    </source>
</evidence>
<dbReference type="PROSITE" id="PS50255">
    <property type="entry name" value="CYTOCHROME_B5_2"/>
    <property type="match status" value="1"/>
</dbReference>
<name>A0ABM1RX85_LIMPO</name>
<dbReference type="Gene3D" id="3.10.120.10">
    <property type="entry name" value="Cytochrome b5-like heme/steroid binding domain"/>
    <property type="match status" value="1"/>
</dbReference>
<evidence type="ECO:0000313" key="8">
    <source>
        <dbReference type="RefSeq" id="XP_022235990.1"/>
    </source>
</evidence>
<feature type="domain" description="Cytochrome b5 heme-binding" evidence="6">
    <location>
        <begin position="35"/>
        <end position="111"/>
    </location>
</feature>
<accession>A0ABM1RX85</accession>
<dbReference type="InterPro" id="IPR018506">
    <property type="entry name" value="Cyt_B5_heme-BS"/>
</dbReference>
<keyword evidence="7" id="KW-1185">Reference proteome</keyword>
<proteinExistence type="inferred from homology"/>
<evidence type="ECO:0000256" key="2">
    <source>
        <dbReference type="ARBA" id="ARBA00022723"/>
    </source>
</evidence>
<evidence type="ECO:0000256" key="1">
    <source>
        <dbReference type="ARBA" id="ARBA00022617"/>
    </source>
</evidence>
<feature type="non-terminal residue" evidence="8">
    <location>
        <position position="112"/>
    </location>
</feature>
<dbReference type="RefSeq" id="XP_022235990.1">
    <property type="nucleotide sequence ID" value="XM_022380282.1"/>
</dbReference>